<dbReference type="RefSeq" id="WP_219873026.1">
    <property type="nucleotide sequence ID" value="NZ_JAHZIJ010000008.1"/>
</dbReference>
<dbReference type="InterPro" id="IPR011075">
    <property type="entry name" value="TetR_C"/>
</dbReference>
<dbReference type="PANTHER" id="PTHR47506:SF3">
    <property type="entry name" value="HTH-TYPE TRANSCRIPTIONAL REGULATOR LMRA"/>
    <property type="match status" value="1"/>
</dbReference>
<name>A0ABS7D776_9BACL</name>
<reference evidence="6 7" key="1">
    <citation type="submission" date="2021-07" db="EMBL/GenBank/DDBJ databases">
        <title>Paenibacillus radiodurans sp. nov., isolated from the southeastern edge of Tengger Desert.</title>
        <authorList>
            <person name="Zhang G."/>
        </authorList>
    </citation>
    <scope>NUCLEOTIDE SEQUENCE [LARGE SCALE GENOMIC DNA]</scope>
    <source>
        <strain evidence="6 7">DT7-4</strain>
    </source>
</reference>
<accession>A0ABS7D776</accession>
<evidence type="ECO:0000259" key="5">
    <source>
        <dbReference type="PROSITE" id="PS50977"/>
    </source>
</evidence>
<feature type="domain" description="HTH tetR-type" evidence="5">
    <location>
        <begin position="5"/>
        <end position="65"/>
    </location>
</feature>
<dbReference type="PROSITE" id="PS50977">
    <property type="entry name" value="HTH_TETR_2"/>
    <property type="match status" value="1"/>
</dbReference>
<organism evidence="6 7">
    <name type="scientific">Paenibacillus oenotherae</name>
    <dbReference type="NCBI Taxonomy" id="1435645"/>
    <lineage>
        <taxon>Bacteria</taxon>
        <taxon>Bacillati</taxon>
        <taxon>Bacillota</taxon>
        <taxon>Bacilli</taxon>
        <taxon>Bacillales</taxon>
        <taxon>Paenibacillaceae</taxon>
        <taxon>Paenibacillus</taxon>
    </lineage>
</organism>
<evidence type="ECO:0000256" key="1">
    <source>
        <dbReference type="ARBA" id="ARBA00023015"/>
    </source>
</evidence>
<dbReference type="EMBL" id="JAHZIJ010000008">
    <property type="protein sequence ID" value="MBW7475784.1"/>
    <property type="molecule type" value="Genomic_DNA"/>
</dbReference>
<comment type="caution">
    <text evidence="6">The sequence shown here is derived from an EMBL/GenBank/DDBJ whole genome shotgun (WGS) entry which is preliminary data.</text>
</comment>
<dbReference type="InterPro" id="IPR036271">
    <property type="entry name" value="Tet_transcr_reg_TetR-rel_C_sf"/>
</dbReference>
<dbReference type="SUPFAM" id="SSF46689">
    <property type="entry name" value="Homeodomain-like"/>
    <property type="match status" value="1"/>
</dbReference>
<keyword evidence="1" id="KW-0805">Transcription regulation</keyword>
<evidence type="ECO:0000313" key="6">
    <source>
        <dbReference type="EMBL" id="MBW7475784.1"/>
    </source>
</evidence>
<dbReference type="PANTHER" id="PTHR47506">
    <property type="entry name" value="TRANSCRIPTIONAL REGULATORY PROTEIN"/>
    <property type="match status" value="1"/>
</dbReference>
<evidence type="ECO:0000256" key="4">
    <source>
        <dbReference type="PROSITE-ProRule" id="PRU00335"/>
    </source>
</evidence>
<gene>
    <name evidence="6" type="ORF">K0T92_13600</name>
</gene>
<evidence type="ECO:0000313" key="7">
    <source>
        <dbReference type="Proteomes" id="UP000812277"/>
    </source>
</evidence>
<evidence type="ECO:0000256" key="2">
    <source>
        <dbReference type="ARBA" id="ARBA00023125"/>
    </source>
</evidence>
<sequence>MLKGEKTRKHIIAKSAELFNQKGYAASSLSDITELTGIKKGGIYRHFASKDEIALEAYQYAGSIVNQTIKDAFDEQSTAMGKLLVYLQVYSNVVEAPPFAGGCPLLNLATESDDGHPVLRAKAREGLERTLDNMKAIISEGVQSGEFKADLDIDALATFTLSVMEGGIMLSKLEGDNRHVRMNIASLTAYLKGMCLSSKEQAGVTNDGRH</sequence>
<keyword evidence="2 4" id="KW-0238">DNA-binding</keyword>
<feature type="DNA-binding region" description="H-T-H motif" evidence="4">
    <location>
        <begin position="28"/>
        <end position="47"/>
    </location>
</feature>
<dbReference type="Pfam" id="PF00440">
    <property type="entry name" value="TetR_N"/>
    <property type="match status" value="1"/>
</dbReference>
<proteinExistence type="predicted"/>
<dbReference type="Gene3D" id="1.10.357.10">
    <property type="entry name" value="Tetracycline Repressor, domain 2"/>
    <property type="match status" value="1"/>
</dbReference>
<protein>
    <submittedName>
        <fullName evidence="6">TetR/AcrR family transcriptional regulator</fullName>
    </submittedName>
</protein>
<keyword evidence="7" id="KW-1185">Reference proteome</keyword>
<dbReference type="Pfam" id="PF16925">
    <property type="entry name" value="TetR_C_13"/>
    <property type="match status" value="1"/>
</dbReference>
<keyword evidence="3" id="KW-0804">Transcription</keyword>
<dbReference type="InterPro" id="IPR001647">
    <property type="entry name" value="HTH_TetR"/>
</dbReference>
<dbReference type="Proteomes" id="UP000812277">
    <property type="component" value="Unassembled WGS sequence"/>
</dbReference>
<dbReference type="SUPFAM" id="SSF48498">
    <property type="entry name" value="Tetracyclin repressor-like, C-terminal domain"/>
    <property type="match status" value="1"/>
</dbReference>
<evidence type="ECO:0000256" key="3">
    <source>
        <dbReference type="ARBA" id="ARBA00023163"/>
    </source>
</evidence>
<dbReference type="PRINTS" id="PR00455">
    <property type="entry name" value="HTHTETR"/>
</dbReference>
<dbReference type="InterPro" id="IPR009057">
    <property type="entry name" value="Homeodomain-like_sf"/>
</dbReference>